<dbReference type="EMBL" id="JAHSTV010000010">
    <property type="protein sequence ID" value="MBV4465843.1"/>
    <property type="molecule type" value="Genomic_DNA"/>
</dbReference>
<dbReference type="PANTHER" id="PTHR46394">
    <property type="entry name" value="ANNEXIN"/>
    <property type="match status" value="1"/>
</dbReference>
<dbReference type="InterPro" id="IPR049154">
    <property type="entry name" value="ExoU_C"/>
</dbReference>
<protein>
    <submittedName>
        <fullName evidence="3">Patatin-like phospholipase family protein</fullName>
    </submittedName>
</protein>
<dbReference type="Proteomes" id="UP000886900">
    <property type="component" value="Unassembled WGS sequence"/>
</dbReference>
<feature type="short sequence motif" description="GXSXG" evidence="1">
    <location>
        <begin position="141"/>
        <end position="145"/>
    </location>
</feature>
<dbReference type="InterPro" id="IPR002641">
    <property type="entry name" value="PNPLA_dom"/>
</dbReference>
<dbReference type="CDD" id="cd07207">
    <property type="entry name" value="Pat_ExoU_VipD_like"/>
    <property type="match status" value="1"/>
</dbReference>
<keyword evidence="1" id="KW-0378">Hydrolase</keyword>
<feature type="short sequence motif" description="DGA/G" evidence="1">
    <location>
        <begin position="343"/>
        <end position="345"/>
    </location>
</feature>
<feature type="domain" description="PNPLA" evidence="2">
    <location>
        <begin position="108"/>
        <end position="356"/>
    </location>
</feature>
<proteinExistence type="predicted"/>
<organism evidence="3 4">
    <name type="scientific">Pseudomonas farris</name>
    <dbReference type="NCBI Taxonomy" id="2841207"/>
    <lineage>
        <taxon>Bacteria</taxon>
        <taxon>Pseudomonadati</taxon>
        <taxon>Pseudomonadota</taxon>
        <taxon>Gammaproteobacteria</taxon>
        <taxon>Pseudomonadales</taxon>
        <taxon>Pseudomonadaceae</taxon>
        <taxon>Pseudomonas</taxon>
    </lineage>
</organism>
<evidence type="ECO:0000313" key="4">
    <source>
        <dbReference type="Proteomes" id="UP000886900"/>
    </source>
</evidence>
<dbReference type="PROSITE" id="PS51635">
    <property type="entry name" value="PNPLA"/>
    <property type="match status" value="1"/>
</dbReference>
<dbReference type="InterPro" id="IPR052580">
    <property type="entry name" value="Lipid_Hydrolase"/>
</dbReference>
<keyword evidence="4" id="KW-1185">Reference proteome</keyword>
<comment type="caution">
    <text evidence="3">The sequence shown here is derived from an EMBL/GenBank/DDBJ whole genome shotgun (WGS) entry which is preliminary data.</text>
</comment>
<dbReference type="Pfam" id="PF20848">
    <property type="entry name" value="ExoU_mid_dom"/>
    <property type="match status" value="1"/>
</dbReference>
<dbReference type="Pfam" id="PF20983">
    <property type="entry name" value="ExoU_C"/>
    <property type="match status" value="1"/>
</dbReference>
<gene>
    <name evidence="3" type="ORF">KVG95_21175</name>
</gene>
<evidence type="ECO:0000256" key="1">
    <source>
        <dbReference type="PROSITE-ProRule" id="PRU01161"/>
    </source>
</evidence>
<evidence type="ECO:0000259" key="2">
    <source>
        <dbReference type="PROSITE" id="PS51635"/>
    </source>
</evidence>
<keyword evidence="1" id="KW-0442">Lipid degradation</keyword>
<feature type="active site" description="Proton acceptor" evidence="1">
    <location>
        <position position="343"/>
    </location>
</feature>
<keyword evidence="1" id="KW-0443">Lipid metabolism</keyword>
<sequence length="681" mass="72936">MNVQSPISPLAGPDQSLEVAHTRSQQPTRAVLFADLPGQSLSAALKSTVGIAISRQLPDIGHARLLTPQPQGQAQVLADQTGQRQLTLRQFDNGVAQLELSRPPLTSLVLSGGGAKGAAYPGAIKALEDKGALAGIRTLSGSSAGGITAALLASGMGASAFKALSDGMDLISLLDSANKSHKLFQQICTEIGALTRPLPVVGGFTQLLLNVLPRIQSEAAPLEKVLREESSKSVLNQIAANPAVGREPAVAAIAQKLEKGGPVTFGDLDVLSQRIPQIKSLNITGTAMFEGRPQMVVFNASLTPDMSIARAAHISGSFPGVFQQVGEQAQPFQAQGERTFFQDGGVMLNVPVPEMFDRPFSNSPLRQSDNLILKFEEAQTAVSDRGTKIQAAVDWVVGAPVAARGALQQEALEAFTDQTVVVPLKTEKGDFSTTLGGTLNFSMPDDIKNHLQERLQQAVDAHLESRAQAREQYNFASVEEALMALDDEMLESVAVQHPGGTDAVIEFRLAAREGLSQLMAAIVSGNEAAGRLQLTGEMRDALARLDALACTPIRQEWLVRELNRADNANHQQLLGAMRGQAVESPVLKDAVTEMQKRDITVIAENIRKEVIVPSLYRPGQPDSNVALLRRAEHNLARATTSVQVNQVLDDIIDNYAARNKPWGKPLHSTTIEMAQAWRVAE</sequence>
<evidence type="ECO:0000313" key="3">
    <source>
        <dbReference type="EMBL" id="MBV4465843.1"/>
    </source>
</evidence>
<dbReference type="InterPro" id="IPR049155">
    <property type="entry name" value="ExoU_mid_dom"/>
</dbReference>
<feature type="active site" description="Nucleophile" evidence="1">
    <location>
        <position position="143"/>
    </location>
</feature>
<dbReference type="Pfam" id="PF01734">
    <property type="entry name" value="Patatin"/>
    <property type="match status" value="1"/>
</dbReference>
<feature type="short sequence motif" description="GXGXXG" evidence="1">
    <location>
        <begin position="112"/>
        <end position="117"/>
    </location>
</feature>
<accession>A0ABS6PZF1</accession>
<reference evidence="3" key="1">
    <citation type="submission" date="2021-06" db="EMBL/GenBank/DDBJ databases">
        <title>Updating the genus Pseudomonas: Description of 43 new species and partition of the Pseudomonas putida group.</title>
        <authorList>
            <person name="Girard L."/>
            <person name="Lood C."/>
            <person name="Vandamme P."/>
            <person name="Rokni-Zadeh H."/>
            <person name="Van Noort V."/>
            <person name="Hofte M."/>
            <person name="Lavigne R."/>
            <person name="De Mot R."/>
        </authorList>
    </citation>
    <scope>NUCLEOTIDE SEQUENCE</scope>
    <source>
        <strain evidence="3">SWRI79</strain>
    </source>
</reference>
<name>A0ABS6PZF1_9PSED</name>
<dbReference type="RefSeq" id="WP_217857817.1">
    <property type="nucleotide sequence ID" value="NZ_JAHSTV010000010.1"/>
</dbReference>
<dbReference type="PANTHER" id="PTHR46394:SF1">
    <property type="entry name" value="PNPLA DOMAIN-CONTAINING PROTEIN"/>
    <property type="match status" value="1"/>
</dbReference>